<dbReference type="SMART" id="SM00257">
    <property type="entry name" value="LysM"/>
    <property type="match status" value="1"/>
</dbReference>
<evidence type="ECO:0000256" key="8">
    <source>
        <dbReference type="ARBA" id="ARBA00022989"/>
    </source>
</evidence>
<keyword evidence="10" id="KW-0675">Receptor</keyword>
<dbReference type="Pfam" id="PF08263">
    <property type="entry name" value="LRRNT_2"/>
    <property type="match status" value="1"/>
</dbReference>
<evidence type="ECO:0000256" key="12">
    <source>
        <dbReference type="SAM" id="MobiDB-lite"/>
    </source>
</evidence>
<comment type="caution">
    <text evidence="14">The sequence shown here is derived from an EMBL/GenBank/DDBJ whole genome shotgun (WGS) entry which is preliminary data.</text>
</comment>
<feature type="domain" description="LysM" evidence="13">
    <location>
        <begin position="1257"/>
        <end position="1301"/>
    </location>
</feature>
<evidence type="ECO:0000256" key="5">
    <source>
        <dbReference type="ARBA" id="ARBA00022692"/>
    </source>
</evidence>
<evidence type="ECO:0000256" key="11">
    <source>
        <dbReference type="ARBA" id="ARBA00023180"/>
    </source>
</evidence>
<dbReference type="SMART" id="SM00369">
    <property type="entry name" value="LRR_TYP"/>
    <property type="match status" value="6"/>
</dbReference>
<comment type="subcellular location">
    <subcellularLocation>
        <location evidence="1">Cell membrane</location>
        <topology evidence="1">Single-pass type I membrane protein</topology>
    </subcellularLocation>
</comment>
<evidence type="ECO:0000256" key="6">
    <source>
        <dbReference type="ARBA" id="ARBA00022729"/>
    </source>
</evidence>
<evidence type="ECO:0000256" key="2">
    <source>
        <dbReference type="ARBA" id="ARBA00009592"/>
    </source>
</evidence>
<dbReference type="PANTHER" id="PTHR48062:SF64">
    <property type="entry name" value="RECEPTOR-LIKE PROTEIN 13"/>
    <property type="match status" value="1"/>
</dbReference>
<dbReference type="Proteomes" id="UP000694240">
    <property type="component" value="Chromosome 7"/>
</dbReference>
<dbReference type="Pfam" id="PF12937">
    <property type="entry name" value="F-box-like"/>
    <property type="match status" value="1"/>
</dbReference>
<dbReference type="Pfam" id="PF13855">
    <property type="entry name" value="LRR_8"/>
    <property type="match status" value="2"/>
</dbReference>
<dbReference type="Pfam" id="PF01476">
    <property type="entry name" value="LysM"/>
    <property type="match status" value="1"/>
</dbReference>
<proteinExistence type="inferred from homology"/>
<evidence type="ECO:0000256" key="3">
    <source>
        <dbReference type="ARBA" id="ARBA00022475"/>
    </source>
</evidence>
<evidence type="ECO:0000313" key="14">
    <source>
        <dbReference type="EMBL" id="KAG7585522.1"/>
    </source>
</evidence>
<gene>
    <name evidence="14" type="ORF">ISN45_Aa02g008800</name>
</gene>
<organism evidence="14 15">
    <name type="scientific">Arabidopsis thaliana x Arabidopsis arenosa</name>
    <dbReference type="NCBI Taxonomy" id="1240361"/>
    <lineage>
        <taxon>Eukaryota</taxon>
        <taxon>Viridiplantae</taxon>
        <taxon>Streptophyta</taxon>
        <taxon>Embryophyta</taxon>
        <taxon>Tracheophyta</taxon>
        <taxon>Spermatophyta</taxon>
        <taxon>Magnoliopsida</taxon>
        <taxon>eudicotyledons</taxon>
        <taxon>Gunneridae</taxon>
        <taxon>Pentapetalae</taxon>
        <taxon>rosids</taxon>
        <taxon>malvids</taxon>
        <taxon>Brassicales</taxon>
        <taxon>Brassicaceae</taxon>
        <taxon>Camelineae</taxon>
        <taxon>Arabidopsis</taxon>
    </lineage>
</organism>
<dbReference type="InterPro" id="IPR001810">
    <property type="entry name" value="F-box_dom"/>
</dbReference>
<evidence type="ECO:0000256" key="9">
    <source>
        <dbReference type="ARBA" id="ARBA00023136"/>
    </source>
</evidence>
<dbReference type="InterPro" id="IPR001611">
    <property type="entry name" value="Leu-rich_rpt"/>
</dbReference>
<keyword evidence="8" id="KW-1133">Transmembrane helix</keyword>
<keyword evidence="5" id="KW-0812">Transmembrane</keyword>
<dbReference type="FunFam" id="3.80.10.10:FF:000111">
    <property type="entry name" value="LRR receptor-like serine/threonine-protein kinase ERECTA"/>
    <property type="match status" value="1"/>
</dbReference>
<dbReference type="InterPro" id="IPR051502">
    <property type="entry name" value="RLP_Defense_Trigger"/>
</dbReference>
<evidence type="ECO:0000256" key="10">
    <source>
        <dbReference type="ARBA" id="ARBA00023170"/>
    </source>
</evidence>
<keyword evidence="4" id="KW-0433">Leucine-rich repeat</keyword>
<keyword evidence="15" id="KW-1185">Reference proteome</keyword>
<sequence>MALLELKKYLISQTMEGVQDLVLPTWTNDTKSNCCQWERIKCNRTSRRVIEFSIGRPYLIDGSLLNLSLLHPFEEVRSLDLSECGFGGLFDDVEATTATTLFLRGNNMNGSFPVKEFKDLTNLELLDLSKNRFSGSISIRELSALVKLKALDLSGICEMKNMQELDLSKNKLVGQFPLCLTSLNGLRVLDLSSNQLTGKLPSALRNLESIEYLSLFDNNFEGIFSLGWLAKLSKLKVFKLSSKSSSLQVEFESSWKPKFRLSVIVLRSCNLEKVPHFLLHQKDLRQVDLSDNKIYGSVPSWLVANNTKLQVLLLQNNSFTNFQLPKAAPSLLFLDVSVNDFNHLFPEDIGWIFPHLRYMNLAKSGFQGTMPSSLGNMKDIEHLDISHNGFRGKLPRSFLNGCYSLRILKLSHNKLSGEIFPEAVNFTGAVALSMDNNQFTGEIGQGLRNFHSLYMLDISNNNLTGVIPRWIGELSSLDVLLISNNLVEGEIPLSLFNKPDILLLDLSGNNLSGNIPPQVNSLYVVALFLQDNNLSGVVPNTLLANVTILDVRNNRLSGNIPEFINTQNISVLLLRGNNLTGHIPQQLCNLRNIHLLDLANNGLNGFIPSCLSNISFGVRKEDASYFYNYEVGYIPSDVFTNSDPEQDSTTKGSIGIYFKSLLVLDPFGMDFLAGARTKIEFVTKHRYDAYMDGHLISLSGLDLSENEFGGEIPEELGSILGLHALNLSHNYLSGRIPETLSGMKNVESLDLSYNRLQGHIPPQLTELSSLAIFNVSYNNLSGVIPRGRQFNTFDMRSNLAIDLPGNGFSDKSMVVVGGDREIGFVARVKEVYGLIQEKGMFWAFDQMIETGDLPYEEIIKLQNSKRRSFKAIELGSEETARVLGQVIDTLGLAPVHLVLHDSALGLASNWVSENYAIVRSITLVDSSISPALQLWVLNVPGIREVLLGFSFCFEKLVSFRCSKEMTLSQIDAHRILLKGRNGRESLVASLKKLNHSFDIGLWGSSDGISGIPMQVIWSREGSKEWSDEGQRVAKALPKAKFVTHSGSRWPQESISGELADYISEFVSLLPRSTRRVTEEPIPEKVQKVLEEAKAGGDHDHHHGHEHAHAGYTDAYGLDFMGPFPSSYGNNYILVAVDYVSKWVEPVDELPLRRSKTPSTITSPSPPTPPIYQQNRTSPLNSLSMALSCRDTLIIIFQKLTVADLARASCVCKVWNSVATDDDLVVSVFKSPWRIKELVGRPASCSFWRDNGIWKFAISHRISRGDSVTSLAVKYSVQVMDIKRLNNMMSDHGIYSRDRLLIPISNPEILANTTCYVELDKYAKREVAVLYLEGAPKREQPVPGTNQQSNLSADGKRRLIESLRRSMQVDDGTALYYLAIAEGDPRSALSEFSADLRWERQAGLN</sequence>
<dbReference type="CDD" id="cd00118">
    <property type="entry name" value="LysM"/>
    <property type="match status" value="1"/>
</dbReference>
<dbReference type="InterPro" id="IPR018392">
    <property type="entry name" value="LysM"/>
</dbReference>
<evidence type="ECO:0000313" key="15">
    <source>
        <dbReference type="Proteomes" id="UP000694240"/>
    </source>
</evidence>
<evidence type="ECO:0000256" key="1">
    <source>
        <dbReference type="ARBA" id="ARBA00004251"/>
    </source>
</evidence>
<dbReference type="InterPro" id="IPR003591">
    <property type="entry name" value="Leu-rich_rpt_typical-subtyp"/>
</dbReference>
<dbReference type="SMART" id="SM00365">
    <property type="entry name" value="LRR_SD22"/>
    <property type="match status" value="6"/>
</dbReference>
<keyword evidence="3" id="KW-1003">Cell membrane</keyword>
<keyword evidence="7" id="KW-0677">Repeat</keyword>
<protein>
    <submittedName>
        <fullName evidence="14">Leucine-rich repeat typical subtype</fullName>
    </submittedName>
</protein>
<feature type="region of interest" description="Disordered" evidence="12">
    <location>
        <begin position="1153"/>
        <end position="1173"/>
    </location>
</feature>
<keyword evidence="6" id="KW-0732">Signal</keyword>
<evidence type="ECO:0000256" key="7">
    <source>
        <dbReference type="ARBA" id="ARBA00022737"/>
    </source>
</evidence>
<dbReference type="PANTHER" id="PTHR48062">
    <property type="entry name" value="RECEPTOR-LIKE PROTEIN 14"/>
    <property type="match status" value="1"/>
</dbReference>
<evidence type="ECO:0000259" key="13">
    <source>
        <dbReference type="PROSITE" id="PS51782"/>
    </source>
</evidence>
<accession>A0A8T2BJ73</accession>
<dbReference type="FunFam" id="3.80.10.10:FF:000095">
    <property type="entry name" value="LRR receptor-like serine/threonine-protein kinase GSO1"/>
    <property type="match status" value="1"/>
</dbReference>
<dbReference type="GO" id="GO:0005886">
    <property type="term" value="C:plasma membrane"/>
    <property type="evidence" value="ECO:0007669"/>
    <property type="project" value="UniProtKB-SubCell"/>
</dbReference>
<evidence type="ECO:0000256" key="4">
    <source>
        <dbReference type="ARBA" id="ARBA00022614"/>
    </source>
</evidence>
<dbReference type="Pfam" id="PF00560">
    <property type="entry name" value="LRR_1"/>
    <property type="match status" value="6"/>
</dbReference>
<comment type="similarity">
    <text evidence="2">Belongs to the RLP family.</text>
</comment>
<dbReference type="EMBL" id="JAEFBK010000007">
    <property type="protein sequence ID" value="KAG7585522.1"/>
    <property type="molecule type" value="Genomic_DNA"/>
</dbReference>
<dbReference type="PROSITE" id="PS51782">
    <property type="entry name" value="LYSM"/>
    <property type="match status" value="1"/>
</dbReference>
<name>A0A8T2BJ73_9BRAS</name>
<keyword evidence="9" id="KW-0472">Membrane</keyword>
<reference evidence="14 15" key="1">
    <citation type="submission" date="2020-12" db="EMBL/GenBank/DDBJ databases">
        <title>Concerted genomic and epigenomic changes stabilize Arabidopsis allopolyploids.</title>
        <authorList>
            <person name="Chen Z."/>
        </authorList>
    </citation>
    <scope>NUCLEOTIDE SEQUENCE [LARGE SCALE GENOMIC DNA]</scope>
    <source>
        <strain evidence="14">Allo738</strain>
        <tissue evidence="14">Leaf</tissue>
    </source>
</reference>
<dbReference type="InterPro" id="IPR013210">
    <property type="entry name" value="LRR_N_plant-typ"/>
</dbReference>
<keyword evidence="11" id="KW-0325">Glycoprotein</keyword>